<gene>
    <name evidence="2" type="ORF">HMPREF0202_00087</name>
</gene>
<dbReference type="eggNOG" id="ENOG5032VIQ">
    <property type="taxonomic scope" value="Bacteria"/>
</dbReference>
<evidence type="ECO:0000313" key="2">
    <source>
        <dbReference type="EMBL" id="ERT70000.1"/>
    </source>
</evidence>
<protein>
    <submittedName>
        <fullName evidence="2">Uncharacterized protein</fullName>
    </submittedName>
</protein>
<proteinExistence type="predicted"/>
<evidence type="ECO:0000313" key="3">
    <source>
        <dbReference type="Proteomes" id="UP000017081"/>
    </source>
</evidence>
<evidence type="ECO:0000256" key="1">
    <source>
        <dbReference type="SAM" id="Coils"/>
    </source>
</evidence>
<dbReference type="HOGENOM" id="CLU_1862474_0_0_0"/>
<comment type="caution">
    <text evidence="2">The sequence shown here is derived from an EMBL/GenBank/DDBJ whole genome shotgun (WGS) entry which is preliminary data.</text>
</comment>
<organism evidence="2 3">
    <name type="scientific">Cetobacterium somerae ATCC BAA-474</name>
    <dbReference type="NCBI Taxonomy" id="1319815"/>
    <lineage>
        <taxon>Bacteria</taxon>
        <taxon>Fusobacteriati</taxon>
        <taxon>Fusobacteriota</taxon>
        <taxon>Fusobacteriia</taxon>
        <taxon>Fusobacteriales</taxon>
        <taxon>Fusobacteriaceae</taxon>
        <taxon>Cetobacterium</taxon>
    </lineage>
</organism>
<feature type="coiled-coil region" evidence="1">
    <location>
        <begin position="29"/>
        <end position="56"/>
    </location>
</feature>
<dbReference type="Proteomes" id="UP000017081">
    <property type="component" value="Unassembled WGS sequence"/>
</dbReference>
<keyword evidence="3" id="KW-1185">Reference proteome</keyword>
<dbReference type="AlphaFoldDB" id="U7VEP4"/>
<dbReference type="STRING" id="1319815.HMPREF0202_00087"/>
<dbReference type="EMBL" id="AXZF01000003">
    <property type="protein sequence ID" value="ERT70000.1"/>
    <property type="molecule type" value="Genomic_DNA"/>
</dbReference>
<keyword evidence="1" id="KW-0175">Coiled coil</keyword>
<sequence length="146" mass="17203">MIKESLKGEFMKIISKTKPKGTEYNELKNMKKAKRIVKAKEDRRRAENKRVNAEARKERRIEGEFYDRVREVEILGFNKGMLLVRIGDDVEKRGLTYGRRSVDLKENLSLIGNFQLKLFGEMVELKYLKNFAQMKDQISWAISEDL</sequence>
<accession>U7VEP4</accession>
<name>U7VEP4_9FUSO</name>
<reference evidence="2 3" key="1">
    <citation type="submission" date="2013-08" db="EMBL/GenBank/DDBJ databases">
        <authorList>
            <person name="Weinstock G."/>
            <person name="Sodergren E."/>
            <person name="Wylie T."/>
            <person name="Fulton L."/>
            <person name="Fulton R."/>
            <person name="Fronick C."/>
            <person name="O'Laughlin M."/>
            <person name="Godfrey J."/>
            <person name="Miner T."/>
            <person name="Herter B."/>
            <person name="Appelbaum E."/>
            <person name="Cordes M."/>
            <person name="Lek S."/>
            <person name="Wollam A."/>
            <person name="Pepin K.H."/>
            <person name="Palsikar V.B."/>
            <person name="Mitreva M."/>
            <person name="Wilson R.K."/>
        </authorList>
    </citation>
    <scope>NUCLEOTIDE SEQUENCE [LARGE SCALE GENOMIC DNA]</scope>
    <source>
        <strain evidence="2 3">ATCC BAA-474</strain>
    </source>
</reference>